<protein>
    <submittedName>
        <fullName evidence="2">Uncharacterized protein</fullName>
    </submittedName>
</protein>
<dbReference type="Proteomes" id="UP000092445">
    <property type="component" value="Unassembled WGS sequence"/>
</dbReference>
<reference evidence="3" key="1">
    <citation type="submission" date="2014-03" db="EMBL/GenBank/DDBJ databases">
        <authorList>
            <person name="Aksoy S."/>
            <person name="Warren W."/>
            <person name="Wilson R.K."/>
        </authorList>
    </citation>
    <scope>NUCLEOTIDE SEQUENCE [LARGE SCALE GENOMIC DNA]</scope>
    <source>
        <strain evidence="3">IAEA</strain>
    </source>
</reference>
<keyword evidence="1" id="KW-0472">Membrane</keyword>
<dbReference type="AlphaFoldDB" id="A0A1A9ZJW5"/>
<dbReference type="VEuPathDB" id="VectorBase:GPAI017143"/>
<name>A0A1A9ZJW5_GLOPL</name>
<evidence type="ECO:0000313" key="2">
    <source>
        <dbReference type="EnsemblMetazoa" id="GPAI017143-PA"/>
    </source>
</evidence>
<sequence>MKKAVMALVTVQCSSYFSQVPSALEDNLKTSKASIEKYFTRNINATALKIRRKGGSQVFFFLFLCDYNLGSCMFLIRNTLPEVLNRKEKRCSSFLEKHQLPASIFGALK</sequence>
<dbReference type="EnsemblMetazoa" id="GPAI017143-RA">
    <property type="protein sequence ID" value="GPAI017143-PA"/>
    <property type="gene ID" value="GPAI017143"/>
</dbReference>
<keyword evidence="1" id="KW-0812">Transmembrane</keyword>
<keyword evidence="3" id="KW-1185">Reference proteome</keyword>
<reference evidence="2" key="2">
    <citation type="submission" date="2020-05" db="UniProtKB">
        <authorList>
            <consortium name="EnsemblMetazoa"/>
        </authorList>
    </citation>
    <scope>IDENTIFICATION</scope>
    <source>
        <strain evidence="2">IAEA</strain>
    </source>
</reference>
<organism evidence="2 3">
    <name type="scientific">Glossina pallidipes</name>
    <name type="common">Tsetse fly</name>
    <dbReference type="NCBI Taxonomy" id="7398"/>
    <lineage>
        <taxon>Eukaryota</taxon>
        <taxon>Metazoa</taxon>
        <taxon>Ecdysozoa</taxon>
        <taxon>Arthropoda</taxon>
        <taxon>Hexapoda</taxon>
        <taxon>Insecta</taxon>
        <taxon>Pterygota</taxon>
        <taxon>Neoptera</taxon>
        <taxon>Endopterygota</taxon>
        <taxon>Diptera</taxon>
        <taxon>Brachycera</taxon>
        <taxon>Muscomorpha</taxon>
        <taxon>Hippoboscoidea</taxon>
        <taxon>Glossinidae</taxon>
        <taxon>Glossina</taxon>
    </lineage>
</organism>
<accession>A0A1A9ZJW5</accession>
<feature type="transmembrane region" description="Helical" evidence="1">
    <location>
        <begin position="58"/>
        <end position="80"/>
    </location>
</feature>
<evidence type="ECO:0000313" key="3">
    <source>
        <dbReference type="Proteomes" id="UP000092445"/>
    </source>
</evidence>
<evidence type="ECO:0000256" key="1">
    <source>
        <dbReference type="SAM" id="Phobius"/>
    </source>
</evidence>
<proteinExistence type="predicted"/>
<keyword evidence="1" id="KW-1133">Transmembrane helix</keyword>